<evidence type="ECO:0000259" key="8">
    <source>
        <dbReference type="Pfam" id="PF07282"/>
    </source>
</evidence>
<gene>
    <name evidence="10" type="ORF">OGM63_12565</name>
</gene>
<keyword evidence="6" id="KW-0233">DNA recombination</keyword>
<dbReference type="EMBL" id="JAOWRF010000191">
    <property type="protein sequence ID" value="MCV3214333.1"/>
    <property type="molecule type" value="Genomic_DNA"/>
</dbReference>
<evidence type="ECO:0000256" key="4">
    <source>
        <dbReference type="ARBA" id="ARBA00022833"/>
    </source>
</evidence>
<dbReference type="Pfam" id="PF01385">
    <property type="entry name" value="OrfB_IS605"/>
    <property type="match status" value="1"/>
</dbReference>
<evidence type="ECO:0000259" key="7">
    <source>
        <dbReference type="Pfam" id="PF01385"/>
    </source>
</evidence>
<dbReference type="InterPro" id="IPR010095">
    <property type="entry name" value="Cas12f1-like_TNB"/>
</dbReference>
<protein>
    <submittedName>
        <fullName evidence="10">Transposase</fullName>
    </submittedName>
</protein>
<evidence type="ECO:0000256" key="1">
    <source>
        <dbReference type="ARBA" id="ARBA00008761"/>
    </source>
</evidence>
<evidence type="ECO:0000256" key="3">
    <source>
        <dbReference type="ARBA" id="ARBA00022723"/>
    </source>
</evidence>
<comment type="caution">
    <text evidence="10">The sequence shown here is derived from an EMBL/GenBank/DDBJ whole genome shotgun (WGS) entry which is preliminary data.</text>
</comment>
<evidence type="ECO:0000313" key="11">
    <source>
        <dbReference type="Proteomes" id="UP001526143"/>
    </source>
</evidence>
<proteinExistence type="inferred from homology"/>
<organism evidence="10 11">
    <name type="scientific">Plectonema radiosum NIES-515</name>
    <dbReference type="NCBI Taxonomy" id="2986073"/>
    <lineage>
        <taxon>Bacteria</taxon>
        <taxon>Bacillati</taxon>
        <taxon>Cyanobacteriota</taxon>
        <taxon>Cyanophyceae</taxon>
        <taxon>Oscillatoriophycideae</taxon>
        <taxon>Oscillatoriales</taxon>
        <taxon>Microcoleaceae</taxon>
        <taxon>Plectonema</taxon>
    </lineage>
</organism>
<dbReference type="RefSeq" id="WP_263745908.1">
    <property type="nucleotide sequence ID" value="NZ_JAOWRF010000191.1"/>
</dbReference>
<dbReference type="InterPro" id="IPR001959">
    <property type="entry name" value="Transposase"/>
</dbReference>
<evidence type="ECO:0000256" key="5">
    <source>
        <dbReference type="ARBA" id="ARBA00023125"/>
    </source>
</evidence>
<feature type="domain" description="Probable transposase IS891/IS1136/IS1341" evidence="7">
    <location>
        <begin position="193"/>
        <end position="293"/>
    </location>
</feature>
<evidence type="ECO:0000256" key="6">
    <source>
        <dbReference type="ARBA" id="ARBA00023172"/>
    </source>
</evidence>
<keyword evidence="11" id="KW-1185">Reference proteome</keyword>
<keyword evidence="2" id="KW-0815">Transposition</keyword>
<comment type="similarity">
    <text evidence="1">In the C-terminal section; belongs to the transposase 35 family.</text>
</comment>
<feature type="domain" description="Cas12f1-like TNB" evidence="8">
    <location>
        <begin position="306"/>
        <end position="370"/>
    </location>
</feature>
<dbReference type="Proteomes" id="UP001526143">
    <property type="component" value="Unassembled WGS sequence"/>
</dbReference>
<evidence type="ECO:0000259" key="9">
    <source>
        <dbReference type="Pfam" id="PF12323"/>
    </source>
</evidence>
<keyword evidence="3" id="KW-0479">Metal-binding</keyword>
<keyword evidence="4" id="KW-0862">Zinc</keyword>
<dbReference type="Pfam" id="PF12323">
    <property type="entry name" value="HTH_OrfB_IS605"/>
    <property type="match status" value="1"/>
</dbReference>
<evidence type="ECO:0000313" key="10">
    <source>
        <dbReference type="EMBL" id="MCV3214333.1"/>
    </source>
</evidence>
<reference evidence="10 11" key="1">
    <citation type="submission" date="2022-10" db="EMBL/GenBank/DDBJ databases">
        <title>Identification of biosynthetic pathway for the production of the potent trypsin inhibitor radiosumin.</title>
        <authorList>
            <person name="Fewer D.P."/>
            <person name="Delbaje E."/>
            <person name="Ouyang X."/>
            <person name="Agostino P.D."/>
            <person name="Wahlsten M."/>
            <person name="Jokela J."/>
            <person name="Permi P."/>
            <person name="Haapaniemi E."/>
            <person name="Koistinen H."/>
        </authorList>
    </citation>
    <scope>NUCLEOTIDE SEQUENCE [LARGE SCALE GENOMIC DNA]</scope>
    <source>
        <strain evidence="10 11">NIES-515</strain>
    </source>
</reference>
<accession>A0ABT3AYX8</accession>
<sequence>MLILTYEYKLKPNNREKAIFEDWLEINRKVYNYALSERKAWFKSRSCQINACSLHSEYIIPADAPRPTYSAQCKSLTIAKKEIPELRRVQSQVLQQTLRRLEQAFTSMWEQNHGFPRFKKPGAMRSFLFPQLKPEDLDEDQVRLPLIGWVIFRPSRPIPEGGVLKQARIVKRASGWYIMLTLEWGVSVPSPMPHGEPLGVDVGLIDFVATSNGLNVKRPKFFVDLQRKLKLLQKRVSSKKIGSSNWRKAQYKVARLHEHIANTRKDFHWKVAHRICNEVGMIFVEDLNLVGLSRGMLGKHCLDAGWGQFFQILEQCCFKRGVYFQKVNGRKTSQICPNCQTETGKKALSERVHVCSNCGYTTNRDVAAAQVVCQRGLAAVGYTVKMLGEGKFIGIPMNQESASF</sequence>
<name>A0ABT3AYX8_9CYAN</name>
<dbReference type="Pfam" id="PF07282">
    <property type="entry name" value="Cas12f1-like_TNB"/>
    <property type="match status" value="1"/>
</dbReference>
<keyword evidence="5" id="KW-0238">DNA-binding</keyword>
<dbReference type="InterPro" id="IPR021027">
    <property type="entry name" value="Transposase_put_HTH"/>
</dbReference>
<feature type="domain" description="Transposase putative helix-turn-helix" evidence="9">
    <location>
        <begin position="1"/>
        <end position="45"/>
    </location>
</feature>
<evidence type="ECO:0000256" key="2">
    <source>
        <dbReference type="ARBA" id="ARBA00022578"/>
    </source>
</evidence>
<dbReference type="NCBIfam" id="NF040570">
    <property type="entry name" value="guided_TnpB"/>
    <property type="match status" value="1"/>
</dbReference>